<reference evidence="3" key="2">
    <citation type="submission" date="2010-07" db="EMBL/GenBank/DDBJ databases">
        <authorList>
            <consortium name="The Broad Institute Genome Sequencing Platform"/>
            <consortium name="Broad Institute Genome Sequencing Center for Infectious Disease"/>
            <person name="Ma L.-J."/>
            <person name="Dead R."/>
            <person name="Young S."/>
            <person name="Zeng Q."/>
            <person name="Koehrsen M."/>
            <person name="Alvarado L."/>
            <person name="Berlin A."/>
            <person name="Chapman S.B."/>
            <person name="Chen Z."/>
            <person name="Freedman E."/>
            <person name="Gellesch M."/>
            <person name="Goldberg J."/>
            <person name="Griggs A."/>
            <person name="Gujja S."/>
            <person name="Heilman E.R."/>
            <person name="Heiman D."/>
            <person name="Hepburn T."/>
            <person name="Howarth C."/>
            <person name="Jen D."/>
            <person name="Larson L."/>
            <person name="Mehta T."/>
            <person name="Neiman D."/>
            <person name="Pearson M."/>
            <person name="Roberts A."/>
            <person name="Saif S."/>
            <person name="Shea T."/>
            <person name="Shenoy N."/>
            <person name="Sisk P."/>
            <person name="Stolte C."/>
            <person name="Sykes S."/>
            <person name="Walk T."/>
            <person name="White J."/>
            <person name="Yandava C."/>
            <person name="Haas B."/>
            <person name="Nusbaum C."/>
            <person name="Birren B."/>
        </authorList>
    </citation>
    <scope>NUCLEOTIDE SEQUENCE</scope>
    <source>
        <strain evidence="3">R3-111a-1</strain>
    </source>
</reference>
<dbReference type="PANTHER" id="PTHR11188:SF76">
    <property type="entry name" value="PROTEIN LDB19"/>
    <property type="match status" value="1"/>
</dbReference>
<reference evidence="3" key="3">
    <citation type="submission" date="2010-09" db="EMBL/GenBank/DDBJ databases">
        <title>Annotation of Gaeumannomyces graminis var. tritici R3-111a-1.</title>
        <authorList>
            <consortium name="The Broad Institute Genome Sequencing Platform"/>
            <person name="Ma L.-J."/>
            <person name="Dead R."/>
            <person name="Young S.K."/>
            <person name="Zeng Q."/>
            <person name="Gargeya S."/>
            <person name="Fitzgerald M."/>
            <person name="Haas B."/>
            <person name="Abouelleil A."/>
            <person name="Alvarado L."/>
            <person name="Arachchi H.M."/>
            <person name="Berlin A."/>
            <person name="Brown A."/>
            <person name="Chapman S.B."/>
            <person name="Chen Z."/>
            <person name="Dunbar C."/>
            <person name="Freedman E."/>
            <person name="Gearin G."/>
            <person name="Gellesch M."/>
            <person name="Goldberg J."/>
            <person name="Griggs A."/>
            <person name="Gujja S."/>
            <person name="Heiman D."/>
            <person name="Howarth C."/>
            <person name="Larson L."/>
            <person name="Lui A."/>
            <person name="MacDonald P.J.P."/>
            <person name="Mehta T."/>
            <person name="Montmayeur A."/>
            <person name="Murphy C."/>
            <person name="Neiman D."/>
            <person name="Pearson M."/>
            <person name="Priest M."/>
            <person name="Roberts A."/>
            <person name="Saif S."/>
            <person name="Shea T."/>
            <person name="Shenoy N."/>
            <person name="Sisk P."/>
            <person name="Stolte C."/>
            <person name="Sykes S."/>
            <person name="Yandava C."/>
            <person name="Wortman J."/>
            <person name="Nusbaum C."/>
            <person name="Birren B."/>
        </authorList>
    </citation>
    <scope>NUCLEOTIDE SEQUENCE</scope>
    <source>
        <strain evidence="3">R3-111a-1</strain>
    </source>
</reference>
<dbReference type="Proteomes" id="UP000006039">
    <property type="component" value="Unassembled WGS sequence"/>
</dbReference>
<dbReference type="InterPro" id="IPR024391">
    <property type="entry name" value="LDB19_N"/>
</dbReference>
<evidence type="ECO:0000313" key="4">
    <source>
        <dbReference type="EnsemblFungi" id="EJT81169"/>
    </source>
</evidence>
<feature type="compositionally biased region" description="Basic and acidic residues" evidence="1">
    <location>
        <begin position="73"/>
        <end position="83"/>
    </location>
</feature>
<dbReference type="HOGENOM" id="CLU_026015_1_0_1"/>
<reference evidence="4" key="4">
    <citation type="journal article" date="2015" name="G3 (Bethesda)">
        <title>Genome sequences of three phytopathogenic species of the Magnaporthaceae family of fungi.</title>
        <authorList>
            <person name="Okagaki L.H."/>
            <person name="Nunes C.C."/>
            <person name="Sailsbery J."/>
            <person name="Clay B."/>
            <person name="Brown D."/>
            <person name="John T."/>
            <person name="Oh Y."/>
            <person name="Young N."/>
            <person name="Fitzgerald M."/>
            <person name="Haas B.J."/>
            <person name="Zeng Q."/>
            <person name="Young S."/>
            <person name="Adiconis X."/>
            <person name="Fan L."/>
            <person name="Levin J.Z."/>
            <person name="Mitchell T.K."/>
            <person name="Okubara P.A."/>
            <person name="Farman M.L."/>
            <person name="Kohn L.M."/>
            <person name="Birren B."/>
            <person name="Ma L.-J."/>
            <person name="Dean R.A."/>
        </authorList>
    </citation>
    <scope>NUCLEOTIDE SEQUENCE</scope>
    <source>
        <strain evidence="4">R3-111a-1</strain>
    </source>
</reference>
<feature type="domain" description="LDB19 N-terminal" evidence="2">
    <location>
        <begin position="159"/>
        <end position="331"/>
    </location>
</feature>
<dbReference type="PANTHER" id="PTHR11188">
    <property type="entry name" value="ARRESTIN DOMAIN CONTAINING PROTEIN"/>
    <property type="match status" value="1"/>
</dbReference>
<reference evidence="5" key="1">
    <citation type="submission" date="2010-07" db="EMBL/GenBank/DDBJ databases">
        <title>The genome sequence of Gaeumannomyces graminis var. tritici strain R3-111a-1.</title>
        <authorList>
            <consortium name="The Broad Institute Genome Sequencing Platform"/>
            <person name="Ma L.-J."/>
            <person name="Dead R."/>
            <person name="Young S."/>
            <person name="Zeng Q."/>
            <person name="Koehrsen M."/>
            <person name="Alvarado L."/>
            <person name="Berlin A."/>
            <person name="Chapman S.B."/>
            <person name="Chen Z."/>
            <person name="Freedman E."/>
            <person name="Gellesch M."/>
            <person name="Goldberg J."/>
            <person name="Griggs A."/>
            <person name="Gujja S."/>
            <person name="Heilman E.R."/>
            <person name="Heiman D."/>
            <person name="Hepburn T."/>
            <person name="Howarth C."/>
            <person name="Jen D."/>
            <person name="Larson L."/>
            <person name="Mehta T."/>
            <person name="Neiman D."/>
            <person name="Pearson M."/>
            <person name="Roberts A."/>
            <person name="Saif S."/>
            <person name="Shea T."/>
            <person name="Shenoy N."/>
            <person name="Sisk P."/>
            <person name="Stolte C."/>
            <person name="Sykes S."/>
            <person name="Walk T."/>
            <person name="White J."/>
            <person name="Yandava C."/>
            <person name="Haas B."/>
            <person name="Nusbaum C."/>
            <person name="Birren B."/>
        </authorList>
    </citation>
    <scope>NUCLEOTIDE SEQUENCE [LARGE SCALE GENOMIC DNA]</scope>
    <source>
        <strain evidence="5">R3-111a-1</strain>
    </source>
</reference>
<dbReference type="GO" id="GO:0030674">
    <property type="term" value="F:protein-macromolecule adaptor activity"/>
    <property type="evidence" value="ECO:0007669"/>
    <property type="project" value="TreeGrafter"/>
</dbReference>
<sequence>MPHRVANFLRASTSTLESQIFKKSSDKNGTTQPRRQKSPSSRPSRSSERVFSYESSTTEDGADESHASAAKMTPDRHDSPAETHHHHRLSFPGFGHLGRGSKEAPSSHGASLDLVVESPPIVFHGDVETSTGALVSGQLLLQVKEDGLPLESFNATLSIHVTQKKPFTPHCHDCTHQYTELQSWYFLKAPLAMTKGMHQFPFSVLLGGHLPATLDNPLMSISYEFKAEVVPKAGHGPSMKLDKVFEVKRSLPTHETPHHSLRVFPPTNIKASVHFPQVIHPTGANTLALRLDGIARPNEKNGTVEFWKLKKLTWRIEEKAKTVAPACEKHAPREFDAAAAAAGGPQPKKGFQRNDMRVIGEKTLFSGWKSNYDSTEDASVDLELEYGVGKNFGLGPEGGPKDKHRHACDGRSADGSEVTHQLMVEMVVSQEWAPAGRPSLVTQTGVGRILRMHFATLVTERGGLGISWDNEAPPVYQDVPPSPPAYAGGLVGHGTLEEFEFPMLTEADAPPRWSPSPVASPVLDGPRPEFP</sequence>
<dbReference type="EnsemblFungi" id="EJT81169">
    <property type="protein sequence ID" value="EJT81169"/>
    <property type="gene ID" value="GGTG_01153"/>
</dbReference>
<dbReference type="GO" id="GO:0070086">
    <property type="term" value="P:ubiquitin-dependent endocytosis"/>
    <property type="evidence" value="ECO:0007669"/>
    <property type="project" value="TreeGrafter"/>
</dbReference>
<dbReference type="FunFam" id="2.60.40.640:FF:000063">
    <property type="entry name" value="Arrestin"/>
    <property type="match status" value="1"/>
</dbReference>
<protein>
    <submittedName>
        <fullName evidence="3">Arrestin</fullName>
    </submittedName>
</protein>
<dbReference type="AlphaFoldDB" id="J3NIR9"/>
<dbReference type="Pfam" id="PF13002">
    <property type="entry name" value="LDB19"/>
    <property type="match status" value="1"/>
</dbReference>
<dbReference type="InterPro" id="IPR014752">
    <property type="entry name" value="Arrestin-like_C"/>
</dbReference>
<dbReference type="InterPro" id="IPR050357">
    <property type="entry name" value="Arrestin_domain-protein"/>
</dbReference>
<name>J3NIR9_GAET3</name>
<dbReference type="EMBL" id="GL385395">
    <property type="protein sequence ID" value="EJT81169.1"/>
    <property type="molecule type" value="Genomic_DNA"/>
</dbReference>
<dbReference type="GeneID" id="20341611"/>
<feature type="region of interest" description="Disordered" evidence="1">
    <location>
        <begin position="506"/>
        <end position="531"/>
    </location>
</feature>
<dbReference type="eggNOG" id="ENOG502QS9U">
    <property type="taxonomic scope" value="Eukaryota"/>
</dbReference>
<accession>J3NIR9</accession>
<feature type="region of interest" description="Disordered" evidence="1">
    <location>
        <begin position="393"/>
        <end position="413"/>
    </location>
</feature>
<evidence type="ECO:0000313" key="3">
    <source>
        <dbReference type="EMBL" id="EJT81169.1"/>
    </source>
</evidence>
<dbReference type="Gene3D" id="2.60.40.640">
    <property type="match status" value="1"/>
</dbReference>
<dbReference type="FunCoup" id="J3NIR9">
    <property type="interactions" value="21"/>
</dbReference>
<dbReference type="GO" id="GO:0005886">
    <property type="term" value="C:plasma membrane"/>
    <property type="evidence" value="ECO:0007669"/>
    <property type="project" value="TreeGrafter"/>
</dbReference>
<dbReference type="OrthoDB" id="3832628at2759"/>
<dbReference type="VEuPathDB" id="FungiDB:GGTG_01153"/>
<dbReference type="STRING" id="644352.J3NIR9"/>
<feature type="compositionally biased region" description="Polar residues" evidence="1">
    <location>
        <begin position="10"/>
        <end position="32"/>
    </location>
</feature>
<dbReference type="RefSeq" id="XP_009217178.1">
    <property type="nucleotide sequence ID" value="XM_009218914.1"/>
</dbReference>
<gene>
    <name evidence="4" type="primary">20341611</name>
    <name evidence="3" type="ORF">GGTG_01153</name>
</gene>
<feature type="region of interest" description="Disordered" evidence="1">
    <location>
        <begin position="1"/>
        <end position="110"/>
    </location>
</feature>
<organism evidence="3">
    <name type="scientific">Gaeumannomyces tritici (strain R3-111a-1)</name>
    <name type="common">Wheat and barley take-all root rot fungus</name>
    <name type="synonym">Gaeumannomyces graminis var. tritici</name>
    <dbReference type="NCBI Taxonomy" id="644352"/>
    <lineage>
        <taxon>Eukaryota</taxon>
        <taxon>Fungi</taxon>
        <taxon>Dikarya</taxon>
        <taxon>Ascomycota</taxon>
        <taxon>Pezizomycotina</taxon>
        <taxon>Sordariomycetes</taxon>
        <taxon>Sordariomycetidae</taxon>
        <taxon>Magnaporthales</taxon>
        <taxon>Magnaporthaceae</taxon>
        <taxon>Gaeumannomyces</taxon>
    </lineage>
</organism>
<dbReference type="GO" id="GO:0005829">
    <property type="term" value="C:cytosol"/>
    <property type="evidence" value="ECO:0007669"/>
    <property type="project" value="TreeGrafter"/>
</dbReference>
<keyword evidence="5" id="KW-1185">Reference proteome</keyword>
<reference evidence="4" key="5">
    <citation type="submission" date="2018-04" db="UniProtKB">
        <authorList>
            <consortium name="EnsemblFungi"/>
        </authorList>
    </citation>
    <scope>IDENTIFICATION</scope>
    <source>
        <strain evidence="4">R3-111a-1</strain>
    </source>
</reference>
<proteinExistence type="predicted"/>
<evidence type="ECO:0000313" key="5">
    <source>
        <dbReference type="Proteomes" id="UP000006039"/>
    </source>
</evidence>
<evidence type="ECO:0000256" key="1">
    <source>
        <dbReference type="SAM" id="MobiDB-lite"/>
    </source>
</evidence>
<evidence type="ECO:0000259" key="2">
    <source>
        <dbReference type="Pfam" id="PF13002"/>
    </source>
</evidence>
<dbReference type="GO" id="GO:0031625">
    <property type="term" value="F:ubiquitin protein ligase binding"/>
    <property type="evidence" value="ECO:0007669"/>
    <property type="project" value="TreeGrafter"/>
</dbReference>